<keyword evidence="3" id="KW-1185">Reference proteome</keyword>
<comment type="caution">
    <text evidence="2">The sequence shown here is derived from an EMBL/GenBank/DDBJ whole genome shotgun (WGS) entry which is preliminary data.</text>
</comment>
<evidence type="ECO:0000313" key="3">
    <source>
        <dbReference type="Proteomes" id="UP001487740"/>
    </source>
</evidence>
<dbReference type="EMBL" id="JARAKH010000004">
    <property type="protein sequence ID" value="KAK8404515.1"/>
    <property type="molecule type" value="Genomic_DNA"/>
</dbReference>
<dbReference type="AlphaFoldDB" id="A0AAW0UWU8"/>
<proteinExistence type="predicted"/>
<feature type="compositionally biased region" description="Basic and acidic residues" evidence="1">
    <location>
        <begin position="18"/>
        <end position="27"/>
    </location>
</feature>
<evidence type="ECO:0000256" key="1">
    <source>
        <dbReference type="SAM" id="MobiDB-lite"/>
    </source>
</evidence>
<organism evidence="2 3">
    <name type="scientific">Scylla paramamosain</name>
    <name type="common">Mud crab</name>
    <dbReference type="NCBI Taxonomy" id="85552"/>
    <lineage>
        <taxon>Eukaryota</taxon>
        <taxon>Metazoa</taxon>
        <taxon>Ecdysozoa</taxon>
        <taxon>Arthropoda</taxon>
        <taxon>Crustacea</taxon>
        <taxon>Multicrustacea</taxon>
        <taxon>Malacostraca</taxon>
        <taxon>Eumalacostraca</taxon>
        <taxon>Eucarida</taxon>
        <taxon>Decapoda</taxon>
        <taxon>Pleocyemata</taxon>
        <taxon>Brachyura</taxon>
        <taxon>Eubrachyura</taxon>
        <taxon>Portunoidea</taxon>
        <taxon>Portunidae</taxon>
        <taxon>Portuninae</taxon>
        <taxon>Scylla</taxon>
    </lineage>
</organism>
<dbReference type="Proteomes" id="UP001487740">
    <property type="component" value="Unassembled WGS sequence"/>
</dbReference>
<reference evidence="2 3" key="1">
    <citation type="submission" date="2023-03" db="EMBL/GenBank/DDBJ databases">
        <title>High-quality genome of Scylla paramamosain provides insights in environmental adaptation.</title>
        <authorList>
            <person name="Zhang L."/>
        </authorList>
    </citation>
    <scope>NUCLEOTIDE SEQUENCE [LARGE SCALE GENOMIC DNA]</scope>
    <source>
        <strain evidence="2">LZ_2023a</strain>
        <tissue evidence="2">Muscle</tissue>
    </source>
</reference>
<gene>
    <name evidence="2" type="ORF">O3P69_007632</name>
</gene>
<accession>A0AAW0UWU8</accession>
<name>A0AAW0UWU8_SCYPA</name>
<evidence type="ECO:0000313" key="2">
    <source>
        <dbReference type="EMBL" id="KAK8404515.1"/>
    </source>
</evidence>
<sequence>MSSGAEAPPAGVRRRRENSRYELERREGSRMRQHCRVDVCAVDCVALSSIRDKQIRGGTQCDPALKSRQASGADSHTHLPSAVDREGALLTRLVMHLPGHGRFRTLGHAFDFFASVDIVAAVSSVPAPPLHPVTLHTAAHKVDVA</sequence>
<protein>
    <submittedName>
        <fullName evidence="2">Uncharacterized protein</fullName>
    </submittedName>
</protein>
<feature type="region of interest" description="Disordered" evidence="1">
    <location>
        <begin position="1"/>
        <end position="27"/>
    </location>
</feature>